<organism evidence="2 3">
    <name type="scientific">Tolypocladium paradoxum</name>
    <dbReference type="NCBI Taxonomy" id="94208"/>
    <lineage>
        <taxon>Eukaryota</taxon>
        <taxon>Fungi</taxon>
        <taxon>Dikarya</taxon>
        <taxon>Ascomycota</taxon>
        <taxon>Pezizomycotina</taxon>
        <taxon>Sordariomycetes</taxon>
        <taxon>Hypocreomycetidae</taxon>
        <taxon>Hypocreales</taxon>
        <taxon>Ophiocordycipitaceae</taxon>
        <taxon>Tolypocladium</taxon>
    </lineage>
</organism>
<evidence type="ECO:0000256" key="1">
    <source>
        <dbReference type="SAM" id="MobiDB-lite"/>
    </source>
</evidence>
<dbReference type="AlphaFoldDB" id="A0A2S4L3P4"/>
<accession>A0A2S4L3P4</accession>
<feature type="region of interest" description="Disordered" evidence="1">
    <location>
        <begin position="1"/>
        <end position="22"/>
    </location>
</feature>
<reference evidence="2 3" key="1">
    <citation type="submission" date="2018-01" db="EMBL/GenBank/DDBJ databases">
        <title>Harnessing the power of phylogenomics to disentangle the directionality and signatures of interkingdom host jumping in the parasitic fungal genus Tolypocladium.</title>
        <authorList>
            <person name="Quandt C.A."/>
            <person name="Patterson W."/>
            <person name="Spatafora J.W."/>
        </authorList>
    </citation>
    <scope>NUCLEOTIDE SEQUENCE [LARGE SCALE GENOMIC DNA]</scope>
    <source>
        <strain evidence="2 3">NRBC 100945</strain>
    </source>
</reference>
<dbReference type="EMBL" id="PKSG01000279">
    <property type="protein sequence ID" value="POR37027.1"/>
    <property type="molecule type" value="Genomic_DNA"/>
</dbReference>
<protein>
    <submittedName>
        <fullName evidence="2">Uncharacterized protein</fullName>
    </submittedName>
</protein>
<evidence type="ECO:0000313" key="2">
    <source>
        <dbReference type="EMBL" id="POR37027.1"/>
    </source>
</evidence>
<name>A0A2S4L3P4_9HYPO</name>
<gene>
    <name evidence="2" type="ORF">TPAR_02758</name>
</gene>
<comment type="caution">
    <text evidence="2">The sequence shown here is derived from an EMBL/GenBank/DDBJ whole genome shotgun (WGS) entry which is preliminary data.</text>
</comment>
<proteinExistence type="predicted"/>
<keyword evidence="3" id="KW-1185">Reference proteome</keyword>
<dbReference type="Proteomes" id="UP000237481">
    <property type="component" value="Unassembled WGS sequence"/>
</dbReference>
<sequence length="79" mass="9327">MRRRRVWTMRPPAPETARGRGCGTRSAVRVAWVYGGTSRRASRRLSLRRLRHIHPRGASRRTTTRRPRQQRQPVPMPRC</sequence>
<feature type="compositionally biased region" description="Basic residues" evidence="1">
    <location>
        <begin position="50"/>
        <end position="69"/>
    </location>
</feature>
<evidence type="ECO:0000313" key="3">
    <source>
        <dbReference type="Proteomes" id="UP000237481"/>
    </source>
</evidence>
<feature type="region of interest" description="Disordered" evidence="1">
    <location>
        <begin position="50"/>
        <end position="79"/>
    </location>
</feature>